<dbReference type="Gene3D" id="3.40.50.1820">
    <property type="entry name" value="alpha/beta hydrolase"/>
    <property type="match status" value="1"/>
</dbReference>
<dbReference type="EMBL" id="CDHN01000007">
    <property type="protein sequence ID" value="CEJ94747.1"/>
    <property type="molecule type" value="Genomic_DNA"/>
</dbReference>
<dbReference type="GO" id="GO:0016787">
    <property type="term" value="F:hydrolase activity"/>
    <property type="evidence" value="ECO:0007669"/>
    <property type="project" value="UniProtKB-KW"/>
</dbReference>
<sequence>MQSKPRLTWRETLLLVPKLLVAFPAVFTANNLRVIAIAIIWRLDIRVAIRCMLIRTAFKVLTPRDLQFILPTTRQRYDSFIKKQQRQLRNTKYEQLAIHDVEVLPTEKPSSLLWLGNRKTADKVVLFLHGGGFIIPTSSHHIPWAWDCYVKAPFEAGYNVACAAFQYTLSPEAKYPGQLEQTVVALKHIFSQGFKPSDVIIGGDSAGANLSIQLMLLLYRGNEFLPDWKLDEPLLGIFQVSTVLSMIEDNFPSCRTNTASDMIAPNLVHTFMLDLLTPEHYIEYKDGRTTDGLPLDAGFEDCRDLDSVVSNMYINYGEYEYAASHSVELARLLAINSPRMNVTVREDPKGPHDAILLEYMVHGKPGPSAKAMKEWTQSLWKAS</sequence>
<protein>
    <recommendedName>
        <fullName evidence="3">Alpha/beta hydrolase fold-3 domain-containing protein</fullName>
    </recommendedName>
</protein>
<evidence type="ECO:0000256" key="2">
    <source>
        <dbReference type="ARBA" id="ARBA00022801"/>
    </source>
</evidence>
<organism evidence="4 5">
    <name type="scientific">[Torrubiella] hemipterigena</name>
    <dbReference type="NCBI Taxonomy" id="1531966"/>
    <lineage>
        <taxon>Eukaryota</taxon>
        <taxon>Fungi</taxon>
        <taxon>Dikarya</taxon>
        <taxon>Ascomycota</taxon>
        <taxon>Pezizomycotina</taxon>
        <taxon>Sordariomycetes</taxon>
        <taxon>Hypocreomycetidae</taxon>
        <taxon>Hypocreales</taxon>
        <taxon>Clavicipitaceae</taxon>
        <taxon>Clavicipitaceae incertae sedis</taxon>
        <taxon>'Torrubiella' clade</taxon>
    </lineage>
</organism>
<gene>
    <name evidence="4" type="ORF">VHEMI10262</name>
</gene>
<keyword evidence="5" id="KW-1185">Reference proteome</keyword>
<dbReference type="STRING" id="1531966.A0A0A1TT14"/>
<evidence type="ECO:0000313" key="5">
    <source>
        <dbReference type="Proteomes" id="UP000039046"/>
    </source>
</evidence>
<dbReference type="PANTHER" id="PTHR48081:SF31">
    <property type="entry name" value="STERYL ACETYL HYDROLASE MUG81-RELATED"/>
    <property type="match status" value="1"/>
</dbReference>
<evidence type="ECO:0000256" key="1">
    <source>
        <dbReference type="ARBA" id="ARBA00010515"/>
    </source>
</evidence>
<dbReference type="Proteomes" id="UP000039046">
    <property type="component" value="Unassembled WGS sequence"/>
</dbReference>
<proteinExistence type="inferred from homology"/>
<dbReference type="InterPro" id="IPR029058">
    <property type="entry name" value="AB_hydrolase_fold"/>
</dbReference>
<evidence type="ECO:0000313" key="4">
    <source>
        <dbReference type="EMBL" id="CEJ94747.1"/>
    </source>
</evidence>
<name>A0A0A1TT14_9HYPO</name>
<accession>A0A0A1TT14</accession>
<evidence type="ECO:0000259" key="3">
    <source>
        <dbReference type="Pfam" id="PF07859"/>
    </source>
</evidence>
<feature type="domain" description="Alpha/beta hydrolase fold-3" evidence="3">
    <location>
        <begin position="125"/>
        <end position="354"/>
    </location>
</feature>
<comment type="similarity">
    <text evidence="1">Belongs to the 'GDXG' lipolytic enzyme family.</text>
</comment>
<dbReference type="InterPro" id="IPR050300">
    <property type="entry name" value="GDXG_lipolytic_enzyme"/>
</dbReference>
<dbReference type="AlphaFoldDB" id="A0A0A1TT14"/>
<dbReference type="PROSITE" id="PS01173">
    <property type="entry name" value="LIPASE_GDXG_HIS"/>
    <property type="match status" value="1"/>
</dbReference>
<dbReference type="OrthoDB" id="2152029at2759"/>
<reference evidence="4 5" key="1">
    <citation type="journal article" date="2015" name="Genome Announc.">
        <title>Draft Genome Sequence and Gene Annotation of the Entomopathogenic Fungus Verticillium hemipterigenum.</title>
        <authorList>
            <person name="Horn F."/>
            <person name="Habel A."/>
            <person name="Scharf D.H."/>
            <person name="Dworschak J."/>
            <person name="Brakhage A.A."/>
            <person name="Guthke R."/>
            <person name="Hertweck C."/>
            <person name="Linde J."/>
        </authorList>
    </citation>
    <scope>NUCLEOTIDE SEQUENCE [LARGE SCALE GENOMIC DNA]</scope>
</reference>
<keyword evidence="2" id="KW-0378">Hydrolase</keyword>
<dbReference type="InterPro" id="IPR002168">
    <property type="entry name" value="Lipase_GDXG_HIS_AS"/>
</dbReference>
<dbReference type="SUPFAM" id="SSF53474">
    <property type="entry name" value="alpha/beta-Hydrolases"/>
    <property type="match status" value="1"/>
</dbReference>
<dbReference type="InterPro" id="IPR013094">
    <property type="entry name" value="AB_hydrolase_3"/>
</dbReference>
<dbReference type="PANTHER" id="PTHR48081">
    <property type="entry name" value="AB HYDROLASE SUPERFAMILY PROTEIN C4A8.06C"/>
    <property type="match status" value="1"/>
</dbReference>
<dbReference type="Pfam" id="PF07859">
    <property type="entry name" value="Abhydrolase_3"/>
    <property type="match status" value="1"/>
</dbReference>